<evidence type="ECO:0000313" key="1">
    <source>
        <dbReference type="EMBL" id="CBK21387.2"/>
    </source>
</evidence>
<dbReference type="RefSeq" id="XP_012895435.1">
    <property type="nucleotide sequence ID" value="XM_013039981.1"/>
</dbReference>
<reference evidence="1" key="1">
    <citation type="submission" date="2010-02" db="EMBL/GenBank/DDBJ databases">
        <title>Sequencing and annotation of the Blastocystis hominis genome.</title>
        <authorList>
            <person name="Wincker P."/>
        </authorList>
    </citation>
    <scope>NUCLEOTIDE SEQUENCE</scope>
    <source>
        <strain evidence="1">Singapore isolate B</strain>
    </source>
</reference>
<dbReference type="PANTHER" id="PTHR10476">
    <property type="entry name" value="CHARGED MULTIVESICULAR BODY PROTEIN"/>
    <property type="match status" value="1"/>
</dbReference>
<organism evidence="1">
    <name type="scientific">Blastocystis hominis</name>
    <dbReference type="NCBI Taxonomy" id="12968"/>
    <lineage>
        <taxon>Eukaryota</taxon>
        <taxon>Sar</taxon>
        <taxon>Stramenopiles</taxon>
        <taxon>Bigyra</taxon>
        <taxon>Opalozoa</taxon>
        <taxon>Opalinata</taxon>
        <taxon>Blastocystidae</taxon>
        <taxon>Blastocystis</taxon>
    </lineage>
</organism>
<dbReference type="Gene3D" id="6.10.140.1230">
    <property type="match status" value="1"/>
</dbReference>
<dbReference type="EMBL" id="FN668642">
    <property type="protein sequence ID" value="CBK21387.2"/>
    <property type="molecule type" value="Genomic_DNA"/>
</dbReference>
<dbReference type="OrthoDB" id="10266568at2759"/>
<dbReference type="AlphaFoldDB" id="D8LZZ8"/>
<gene>
    <name evidence="1" type="ORF">GSBLH_T00006291001</name>
</gene>
<sequence>MQSKRLNAEAKKLERDAKKLSKRIVYEISRGNQEGAHIYCDQVVQMRHQQRKLIFMACKLEVAASDMRMMVSMGDVSTMLGKACSVLKNLSSIQDPVQVYAVFSDFNKLMENHQSTLIQSMGPLDSVEAEEASNELFEKAQMEYAANQQVKDAPLNNPEQVPDQEAETLVKSLASRLAELYFVCFMNPKIGSIFAN</sequence>
<accession>D8LZZ8</accession>
<name>D8LZZ8_BLAHO</name>
<dbReference type="GeneID" id="24922416"/>
<dbReference type="GO" id="GO:0007034">
    <property type="term" value="P:vacuolar transport"/>
    <property type="evidence" value="ECO:0007669"/>
    <property type="project" value="InterPro"/>
</dbReference>
<keyword evidence="2" id="KW-1185">Reference proteome</keyword>
<dbReference type="Proteomes" id="UP000008312">
    <property type="component" value="Unassembled WGS sequence"/>
</dbReference>
<dbReference type="InParanoid" id="D8LZZ8"/>
<dbReference type="InterPro" id="IPR005024">
    <property type="entry name" value="Snf7_fam"/>
</dbReference>
<evidence type="ECO:0000313" key="2">
    <source>
        <dbReference type="Proteomes" id="UP000008312"/>
    </source>
</evidence>
<proteinExistence type="predicted"/>
<protein>
    <submittedName>
        <fullName evidence="1">Uncharacterized protein</fullName>
    </submittedName>
</protein>